<dbReference type="Gene3D" id="2.70.70.10">
    <property type="entry name" value="Glucose Permease (Domain IIA)"/>
    <property type="match status" value="1"/>
</dbReference>
<reference evidence="4" key="2">
    <citation type="submission" date="2021-01" db="EMBL/GenBank/DDBJ databases">
        <authorList>
            <person name="Hahn C.R."/>
            <person name="Youssef N.H."/>
            <person name="Elshahed M."/>
        </authorList>
    </citation>
    <scope>NUCLEOTIDE SEQUENCE</scope>
    <source>
        <strain evidence="4">Zod_Metabat.24</strain>
    </source>
</reference>
<keyword evidence="2" id="KW-1133">Transmembrane helix</keyword>
<dbReference type="Pfam" id="PF01551">
    <property type="entry name" value="Peptidase_M23"/>
    <property type="match status" value="1"/>
</dbReference>
<feature type="domain" description="M23ase beta-sheet core" evidence="3">
    <location>
        <begin position="195"/>
        <end position="290"/>
    </location>
</feature>
<dbReference type="SUPFAM" id="SSF51261">
    <property type="entry name" value="Duplicated hybrid motif"/>
    <property type="match status" value="1"/>
</dbReference>
<evidence type="ECO:0000313" key="4">
    <source>
        <dbReference type="EMBL" id="MBN1572348.1"/>
    </source>
</evidence>
<evidence type="ECO:0000313" key="5">
    <source>
        <dbReference type="Proteomes" id="UP000809273"/>
    </source>
</evidence>
<dbReference type="PANTHER" id="PTHR21666:SF270">
    <property type="entry name" value="MUREIN HYDROLASE ACTIVATOR ENVC"/>
    <property type="match status" value="1"/>
</dbReference>
<keyword evidence="2" id="KW-0472">Membrane</keyword>
<dbReference type="PANTHER" id="PTHR21666">
    <property type="entry name" value="PEPTIDASE-RELATED"/>
    <property type="match status" value="1"/>
</dbReference>
<evidence type="ECO:0000256" key="1">
    <source>
        <dbReference type="SAM" id="Coils"/>
    </source>
</evidence>
<reference evidence="4" key="1">
    <citation type="journal article" date="2021" name="Environ. Microbiol.">
        <title>Genomic characterization of three novel Desulfobacterota classes expand the metabolic and phylogenetic diversity of the phylum.</title>
        <authorList>
            <person name="Murphy C.L."/>
            <person name="Biggerstaff J."/>
            <person name="Eichhorn A."/>
            <person name="Ewing E."/>
            <person name="Shahan R."/>
            <person name="Soriano D."/>
            <person name="Stewart S."/>
            <person name="VanMol K."/>
            <person name="Walker R."/>
            <person name="Walters P."/>
            <person name="Elshahed M.S."/>
            <person name="Youssef N.H."/>
        </authorList>
    </citation>
    <scope>NUCLEOTIDE SEQUENCE</scope>
    <source>
        <strain evidence="4">Zod_Metabat.24</strain>
    </source>
</reference>
<feature type="transmembrane region" description="Helical" evidence="2">
    <location>
        <begin position="29"/>
        <end position="48"/>
    </location>
</feature>
<feature type="coiled-coil region" evidence="1">
    <location>
        <begin position="60"/>
        <end position="87"/>
    </location>
</feature>
<name>A0A9D8KD48_9DELT</name>
<keyword evidence="2" id="KW-0812">Transmembrane</keyword>
<dbReference type="EMBL" id="JAFGIX010000020">
    <property type="protein sequence ID" value="MBN1572348.1"/>
    <property type="molecule type" value="Genomic_DNA"/>
</dbReference>
<dbReference type="InterPro" id="IPR050570">
    <property type="entry name" value="Cell_wall_metabolism_enzyme"/>
</dbReference>
<accession>A0A9D8KD48</accession>
<gene>
    <name evidence="4" type="ORF">JW984_04035</name>
</gene>
<evidence type="ECO:0000259" key="3">
    <source>
        <dbReference type="Pfam" id="PF01551"/>
    </source>
</evidence>
<proteinExistence type="predicted"/>
<organism evidence="4 5">
    <name type="scientific">Candidatus Zymogenus saltonus</name>
    <dbReference type="NCBI Taxonomy" id="2844893"/>
    <lineage>
        <taxon>Bacteria</taxon>
        <taxon>Deltaproteobacteria</taxon>
        <taxon>Candidatus Zymogenia</taxon>
        <taxon>Candidatus Zymogeniales</taxon>
        <taxon>Candidatus Zymogenaceae</taxon>
        <taxon>Candidatus Zymogenus</taxon>
    </lineage>
</organism>
<dbReference type="GO" id="GO:0004222">
    <property type="term" value="F:metalloendopeptidase activity"/>
    <property type="evidence" value="ECO:0007669"/>
    <property type="project" value="TreeGrafter"/>
</dbReference>
<dbReference type="CDD" id="cd12797">
    <property type="entry name" value="M23_peptidase"/>
    <property type="match status" value="1"/>
</dbReference>
<evidence type="ECO:0000256" key="2">
    <source>
        <dbReference type="SAM" id="Phobius"/>
    </source>
</evidence>
<keyword evidence="1" id="KW-0175">Coiled coil</keyword>
<sequence>MVRKKHYTVIIVPERASTLFKLKFSNHSLYILTALILATFIISGYMFYNYIDVRSRYVEMGDLSEQNRQLKEELKGFEKTYETLSARMDKIKGFDEKIRDLADIDEYTEEKTLFGIGGPIPGGKEKSSLDDRTSALFDELNSEIERLSEVANHEEQSLNELLSFLEEQENLLASTPSIWPTRGFVTSGFGFRGRRMHEGLDIANRVGTRINASADGIVIFAGIRSGYGKFLIIDHGYGISTCYGHLNSIDAREGQRLKRGERLGTIGNTGRSTGPHLHYEVRINGVPVNPVNYILN</sequence>
<protein>
    <submittedName>
        <fullName evidence="4">Peptidoglycan DD-metalloendopeptidase family protein</fullName>
    </submittedName>
</protein>
<dbReference type="AlphaFoldDB" id="A0A9D8KD48"/>
<dbReference type="InterPro" id="IPR016047">
    <property type="entry name" value="M23ase_b-sheet_dom"/>
</dbReference>
<dbReference type="Proteomes" id="UP000809273">
    <property type="component" value="Unassembled WGS sequence"/>
</dbReference>
<dbReference type="InterPro" id="IPR011055">
    <property type="entry name" value="Dup_hybrid_motif"/>
</dbReference>
<comment type="caution">
    <text evidence="4">The sequence shown here is derived from an EMBL/GenBank/DDBJ whole genome shotgun (WGS) entry which is preliminary data.</text>
</comment>